<comment type="caution">
    <text evidence="2">The sequence shown here is derived from an EMBL/GenBank/DDBJ whole genome shotgun (WGS) entry which is preliminary data.</text>
</comment>
<dbReference type="Proteomes" id="UP001631993">
    <property type="component" value="Unassembled WGS sequence"/>
</dbReference>
<keyword evidence="3" id="KW-1185">Reference proteome</keyword>
<dbReference type="RefSeq" id="WP_365266493.1">
    <property type="nucleotide sequence ID" value="NZ_JBJVMW010000003.1"/>
</dbReference>
<dbReference type="PROSITE" id="PS51257">
    <property type="entry name" value="PROKAR_LIPOPROTEIN"/>
    <property type="match status" value="1"/>
</dbReference>
<protein>
    <recommendedName>
        <fullName evidence="4">Lipoprotein</fullName>
    </recommendedName>
</protein>
<reference evidence="2 3" key="1">
    <citation type="submission" date="2024-12" db="EMBL/GenBank/DDBJ databases">
        <title>Forecasting of Potato common scab and diversities of Pathogenic streptomyces spp. in china.</title>
        <authorList>
            <person name="Handique U."/>
            <person name="Wu J."/>
        </authorList>
    </citation>
    <scope>NUCLEOTIDE SEQUENCE [LARGE SCALE GENOMIC DNA]</scope>
    <source>
        <strain evidence="2 3">ZRIMU1585</strain>
    </source>
</reference>
<evidence type="ECO:0000313" key="2">
    <source>
        <dbReference type="EMBL" id="MFM9646515.1"/>
    </source>
</evidence>
<feature type="signal peptide" evidence="1">
    <location>
        <begin position="1"/>
        <end position="21"/>
    </location>
</feature>
<evidence type="ECO:0000256" key="1">
    <source>
        <dbReference type="SAM" id="SignalP"/>
    </source>
</evidence>
<organism evidence="2 3">
    <name type="scientific">Streptomyces galilaeus</name>
    <dbReference type="NCBI Taxonomy" id="33899"/>
    <lineage>
        <taxon>Bacteria</taxon>
        <taxon>Bacillati</taxon>
        <taxon>Actinomycetota</taxon>
        <taxon>Actinomycetes</taxon>
        <taxon>Kitasatosporales</taxon>
        <taxon>Streptomycetaceae</taxon>
        <taxon>Streptomyces</taxon>
    </lineage>
</organism>
<evidence type="ECO:0008006" key="4">
    <source>
        <dbReference type="Google" id="ProtNLM"/>
    </source>
</evidence>
<keyword evidence="1" id="KW-0732">Signal</keyword>
<sequence>MRGRLLAVLLLAGALSGCTLIGRGVACTQADMDSAVGVRWQPADFGGTDAAVVRVCVGERCAQRASGRSEDPFASLSVRLPDDVGDTTVPVRLTITSAEDGRVVVTDRVLARLTEQHPNGPSCPPTVWTAAYRAHPEQGLVSAVGTSPR</sequence>
<evidence type="ECO:0000313" key="3">
    <source>
        <dbReference type="Proteomes" id="UP001631993"/>
    </source>
</evidence>
<accession>A0ABW9IFU0</accession>
<name>A0ABW9IFU0_STRGJ</name>
<gene>
    <name evidence="2" type="ORF">ACKI1S_10230</name>
</gene>
<feature type="chain" id="PRO_5045695920" description="Lipoprotein" evidence="1">
    <location>
        <begin position="22"/>
        <end position="149"/>
    </location>
</feature>
<dbReference type="EMBL" id="JBJVNE010000004">
    <property type="protein sequence ID" value="MFM9646515.1"/>
    <property type="molecule type" value="Genomic_DNA"/>
</dbReference>
<proteinExistence type="predicted"/>